<comment type="caution">
    <text evidence="1">The sequence shown here is derived from an EMBL/GenBank/DDBJ whole genome shotgun (WGS) entry which is preliminary data.</text>
</comment>
<accession>A0A0C1VJJ7</accession>
<evidence type="ECO:0000313" key="1">
    <source>
        <dbReference type="EMBL" id="KIE64035.1"/>
    </source>
</evidence>
<dbReference type="Proteomes" id="UP000054529">
    <property type="component" value="Unassembled WGS sequence"/>
</dbReference>
<organism evidence="1 2">
    <name type="scientific">Candidatus Riesia pediculischaeffi PTSU</name>
    <dbReference type="NCBI Taxonomy" id="1401651"/>
    <lineage>
        <taxon>Bacteria</taxon>
        <taxon>Pseudomonadati</taxon>
        <taxon>Pseudomonadota</taxon>
        <taxon>Gammaproteobacteria</taxon>
        <taxon>Enterobacterales</taxon>
        <taxon>Enterobacteriaceae</taxon>
        <taxon>Candidatus Riesia</taxon>
    </lineage>
</organism>
<dbReference type="EMBL" id="AWXV01000004">
    <property type="protein sequence ID" value="KIE64035.1"/>
    <property type="molecule type" value="Genomic_DNA"/>
</dbReference>
<dbReference type="AlphaFoldDB" id="A0A0C1VJJ7"/>
<dbReference type="HOGENOM" id="CLU_3248845_0_0_6"/>
<name>A0A0C1VJJ7_9ENTR</name>
<sequence>MIPIFIYFYRFLKFVLTLYLEKLIFEPYISIIINLENNVVNR</sequence>
<protein>
    <submittedName>
        <fullName evidence="1">Uncharacterized protein</fullName>
    </submittedName>
</protein>
<evidence type="ECO:0000313" key="2">
    <source>
        <dbReference type="Proteomes" id="UP000054529"/>
    </source>
</evidence>
<reference evidence="1 2" key="1">
    <citation type="journal article" date="2014" name="G3 (Bethesda)">
        <title>Genome sequence of Candidatus Riesia pediculischaeffi, endosymbiont of chimpanzee lice, and genomic comparison of recently acquired endosymbionts from human and chimpanzee lice.</title>
        <authorList>
            <person name="Boyd B.M."/>
            <person name="Allen J.M."/>
            <person name="de Crecy-Lagard V."/>
            <person name="Reed D.L."/>
        </authorList>
    </citation>
    <scope>NUCLEOTIDE SEQUENCE [LARGE SCALE GENOMIC DNA]</scope>
    <source>
        <strain evidence="1 2">PTSU</strain>
    </source>
</reference>
<gene>
    <name evidence="1" type="ORF">P689_122204</name>
</gene>
<proteinExistence type="predicted"/>